<reference evidence="4" key="1">
    <citation type="submission" date="2018-12" db="EMBL/GenBank/DDBJ databases">
        <title>Tengunoibacter tsumagoiensis gen. nov., sp. nov., Dictyobacter kobayashii sp. nov., D. alpinus sp. nov., and D. joshuensis sp. nov. and description of Dictyobacteraceae fam. nov. within the order Ktedonobacterales isolated from Tengu-no-mugimeshi.</title>
        <authorList>
            <person name="Wang C.M."/>
            <person name="Zheng Y."/>
            <person name="Sakai Y."/>
            <person name="Toyoda A."/>
            <person name="Minakuchi Y."/>
            <person name="Abe K."/>
            <person name="Yokota A."/>
            <person name="Yabe S."/>
        </authorList>
    </citation>
    <scope>NUCLEOTIDE SEQUENCE [LARGE SCALE GENOMIC DNA]</scope>
    <source>
        <strain evidence="4">Uno3</strain>
    </source>
</reference>
<keyword evidence="1" id="KW-0812">Transmembrane</keyword>
<dbReference type="RefSeq" id="WP_126583315.1">
    <property type="nucleotide sequence ID" value="NZ_BIFR01000002.1"/>
</dbReference>
<keyword evidence="1" id="KW-1133">Transmembrane helix</keyword>
<protein>
    <recommendedName>
        <fullName evidence="2">Transglycosylase SLT domain-containing protein</fullName>
    </recommendedName>
</protein>
<accession>A0A402A9T2</accession>
<sequence length="200" mass="20615">MLNPTTLHPVRRTNKKQTTGWSAAVAGSVAGLALVGVMGFQAITNAPQAHAAAAQPSTSSTIQYVQTSPVAAVSPYVATARAAATRHGINPDLFVRQIQQESGFNPNARSSAGAIGIAQFMPATAASMGVNPRDPNAALDGAARLMADNNRMYGGDYAKALAAYNAGPGTVNAAVRAGGARWLAYTPAETQHYVHVIMGK</sequence>
<dbReference type="Pfam" id="PF01464">
    <property type="entry name" value="SLT"/>
    <property type="match status" value="1"/>
</dbReference>
<dbReference type="EMBL" id="BIFR01000002">
    <property type="protein sequence ID" value="GCE15913.1"/>
    <property type="molecule type" value="Genomic_DNA"/>
</dbReference>
<dbReference type="PANTHER" id="PTHR37423">
    <property type="entry name" value="SOLUBLE LYTIC MUREIN TRANSGLYCOSYLASE-RELATED"/>
    <property type="match status" value="1"/>
</dbReference>
<evidence type="ECO:0000313" key="3">
    <source>
        <dbReference type="EMBL" id="GCE15913.1"/>
    </source>
</evidence>
<keyword evidence="4" id="KW-1185">Reference proteome</keyword>
<dbReference type="Proteomes" id="UP000287352">
    <property type="component" value="Unassembled WGS sequence"/>
</dbReference>
<dbReference type="PANTHER" id="PTHR37423:SF2">
    <property type="entry name" value="MEMBRANE-BOUND LYTIC MUREIN TRANSGLYCOSYLASE C"/>
    <property type="match status" value="1"/>
</dbReference>
<dbReference type="CDD" id="cd00254">
    <property type="entry name" value="LT-like"/>
    <property type="match status" value="1"/>
</dbReference>
<name>A0A402A9T2_9CHLR</name>
<feature type="domain" description="Transglycosylase SLT" evidence="2">
    <location>
        <begin position="80"/>
        <end position="177"/>
    </location>
</feature>
<dbReference type="SUPFAM" id="SSF53955">
    <property type="entry name" value="Lysozyme-like"/>
    <property type="match status" value="1"/>
</dbReference>
<dbReference type="Gene3D" id="1.10.530.10">
    <property type="match status" value="1"/>
</dbReference>
<proteinExistence type="predicted"/>
<dbReference type="InterPro" id="IPR023346">
    <property type="entry name" value="Lysozyme-like_dom_sf"/>
</dbReference>
<feature type="transmembrane region" description="Helical" evidence="1">
    <location>
        <begin position="21"/>
        <end position="40"/>
    </location>
</feature>
<dbReference type="AlphaFoldDB" id="A0A402A9T2"/>
<dbReference type="OrthoDB" id="9815002at2"/>
<organism evidence="3 4">
    <name type="scientific">Tengunoibacter tsumagoiensis</name>
    <dbReference type="NCBI Taxonomy" id="2014871"/>
    <lineage>
        <taxon>Bacteria</taxon>
        <taxon>Bacillati</taxon>
        <taxon>Chloroflexota</taxon>
        <taxon>Ktedonobacteria</taxon>
        <taxon>Ktedonobacterales</taxon>
        <taxon>Dictyobacteraceae</taxon>
        <taxon>Tengunoibacter</taxon>
    </lineage>
</organism>
<evidence type="ECO:0000259" key="2">
    <source>
        <dbReference type="Pfam" id="PF01464"/>
    </source>
</evidence>
<keyword evidence="1" id="KW-0472">Membrane</keyword>
<evidence type="ECO:0000313" key="4">
    <source>
        <dbReference type="Proteomes" id="UP000287352"/>
    </source>
</evidence>
<dbReference type="InterPro" id="IPR008258">
    <property type="entry name" value="Transglycosylase_SLT_dom_1"/>
</dbReference>
<evidence type="ECO:0000256" key="1">
    <source>
        <dbReference type="SAM" id="Phobius"/>
    </source>
</evidence>
<comment type="caution">
    <text evidence="3">The sequence shown here is derived from an EMBL/GenBank/DDBJ whole genome shotgun (WGS) entry which is preliminary data.</text>
</comment>
<gene>
    <name evidence="3" type="ORF">KTT_57720</name>
</gene>